<name>A0A2T5BXC7_9BACT</name>
<protein>
    <submittedName>
        <fullName evidence="1">Uncharacterized protein</fullName>
    </submittedName>
</protein>
<accession>A0A2T5BXC7</accession>
<evidence type="ECO:0000313" key="1">
    <source>
        <dbReference type="EMBL" id="PTN04817.1"/>
    </source>
</evidence>
<sequence>MNGYLIRFKIKKSNKKLNRSNFYFSEPYQHS</sequence>
<keyword evidence="2" id="KW-1185">Reference proteome</keyword>
<organism evidence="1 2">
    <name type="scientific">Mangrovibacterium marinum</name>
    <dbReference type="NCBI Taxonomy" id="1639118"/>
    <lineage>
        <taxon>Bacteria</taxon>
        <taxon>Pseudomonadati</taxon>
        <taxon>Bacteroidota</taxon>
        <taxon>Bacteroidia</taxon>
        <taxon>Marinilabiliales</taxon>
        <taxon>Prolixibacteraceae</taxon>
        <taxon>Mangrovibacterium</taxon>
    </lineage>
</organism>
<proteinExistence type="predicted"/>
<dbReference type="AlphaFoldDB" id="A0A2T5BXC7"/>
<dbReference type="Proteomes" id="UP000243525">
    <property type="component" value="Unassembled WGS sequence"/>
</dbReference>
<evidence type="ECO:0000313" key="2">
    <source>
        <dbReference type="Proteomes" id="UP000243525"/>
    </source>
</evidence>
<comment type="caution">
    <text evidence="1">The sequence shown here is derived from an EMBL/GenBank/DDBJ whole genome shotgun (WGS) entry which is preliminary data.</text>
</comment>
<dbReference type="EMBL" id="QAAD01000029">
    <property type="protein sequence ID" value="PTN04817.1"/>
    <property type="molecule type" value="Genomic_DNA"/>
</dbReference>
<gene>
    <name evidence="1" type="ORF">C8N47_12937</name>
</gene>
<reference evidence="1 2" key="1">
    <citation type="submission" date="2018-04" db="EMBL/GenBank/DDBJ databases">
        <title>Genomic Encyclopedia of Archaeal and Bacterial Type Strains, Phase II (KMG-II): from individual species to whole genera.</title>
        <authorList>
            <person name="Goeker M."/>
        </authorList>
    </citation>
    <scope>NUCLEOTIDE SEQUENCE [LARGE SCALE GENOMIC DNA]</scope>
    <source>
        <strain evidence="1 2">DSM 28823</strain>
    </source>
</reference>